<protein>
    <submittedName>
        <fullName evidence="2">DUF4148 domain-containing protein</fullName>
    </submittedName>
</protein>
<keyword evidence="3" id="KW-1185">Reference proteome</keyword>
<gene>
    <name evidence="2" type="ORF">LXT12_12800</name>
</gene>
<reference evidence="2 3" key="1">
    <citation type="submission" date="2021-12" db="EMBL/GenBank/DDBJ databases">
        <title>Genome seq of p7.</title>
        <authorList>
            <person name="Seo T."/>
        </authorList>
    </citation>
    <scope>NUCLEOTIDE SEQUENCE [LARGE SCALE GENOMIC DNA]</scope>
    <source>
        <strain evidence="2 3">P7</strain>
    </source>
</reference>
<organism evidence="2 3">
    <name type="scientific">Pelomonas caseinilytica</name>
    <dbReference type="NCBI Taxonomy" id="2906763"/>
    <lineage>
        <taxon>Bacteria</taxon>
        <taxon>Pseudomonadati</taxon>
        <taxon>Pseudomonadota</taxon>
        <taxon>Betaproteobacteria</taxon>
        <taxon>Burkholderiales</taxon>
        <taxon>Sphaerotilaceae</taxon>
        <taxon>Roseateles</taxon>
    </lineage>
</organism>
<dbReference type="Proteomes" id="UP001201463">
    <property type="component" value="Unassembled WGS sequence"/>
</dbReference>
<sequence>MNKLSTVIAAVALVAAGAASAQATEAAAPLSREAVIADLVAARNSGELAAIQGEKGVEVTTPASAKAAAVATTKLPRQAVLTLKPTEVRADEKTAAALAADHGENAARELGDFPAPIVRRTPAMASR</sequence>
<dbReference type="EMBL" id="JAJTWT010000005">
    <property type="protein sequence ID" value="MCE4538129.1"/>
    <property type="molecule type" value="Genomic_DNA"/>
</dbReference>
<evidence type="ECO:0000256" key="1">
    <source>
        <dbReference type="SAM" id="SignalP"/>
    </source>
</evidence>
<keyword evidence="1" id="KW-0732">Signal</keyword>
<evidence type="ECO:0000313" key="3">
    <source>
        <dbReference type="Proteomes" id="UP001201463"/>
    </source>
</evidence>
<dbReference type="RefSeq" id="WP_233392579.1">
    <property type="nucleotide sequence ID" value="NZ_JAJTWT010000005.1"/>
</dbReference>
<name>A0ABS8XB09_9BURK</name>
<evidence type="ECO:0000313" key="2">
    <source>
        <dbReference type="EMBL" id="MCE4538129.1"/>
    </source>
</evidence>
<comment type="caution">
    <text evidence="2">The sequence shown here is derived from an EMBL/GenBank/DDBJ whole genome shotgun (WGS) entry which is preliminary data.</text>
</comment>
<dbReference type="Pfam" id="PF13663">
    <property type="entry name" value="DUF4148"/>
    <property type="match status" value="1"/>
</dbReference>
<feature type="signal peptide" evidence="1">
    <location>
        <begin position="1"/>
        <end position="23"/>
    </location>
</feature>
<accession>A0ABS8XB09</accession>
<dbReference type="InterPro" id="IPR025421">
    <property type="entry name" value="DUF4148"/>
</dbReference>
<proteinExistence type="predicted"/>
<feature type="chain" id="PRO_5047134812" evidence="1">
    <location>
        <begin position="24"/>
        <end position="127"/>
    </location>
</feature>